<feature type="transmembrane region" description="Helical" evidence="1">
    <location>
        <begin position="52"/>
        <end position="77"/>
    </location>
</feature>
<protein>
    <recommendedName>
        <fullName evidence="3">DUF378 domain-containing protein</fullName>
    </recommendedName>
</protein>
<evidence type="ECO:0008006" key="3">
    <source>
        <dbReference type="Google" id="ProtNLM"/>
    </source>
</evidence>
<dbReference type="InterPro" id="IPR007211">
    <property type="entry name" value="DUF378"/>
</dbReference>
<feature type="transmembrane region" description="Helical" evidence="1">
    <location>
        <begin position="21"/>
        <end position="40"/>
    </location>
</feature>
<keyword evidence="1" id="KW-0812">Transmembrane</keyword>
<reference evidence="2" key="1">
    <citation type="journal article" date="2014" name="Genome Biol. Evol.">
        <title>Pangenome evidence for extensive interdomain horizontal transfer affecting lineage core and shell genes in uncultured planktonic thaumarchaeota and euryarchaeota.</title>
        <authorList>
            <person name="Deschamps P."/>
            <person name="Zivanovic Y."/>
            <person name="Moreira D."/>
            <person name="Rodriguez-Valera F."/>
            <person name="Lopez-Garcia P."/>
        </authorList>
    </citation>
    <scope>NUCLEOTIDE SEQUENCE</scope>
</reference>
<dbReference type="EMBL" id="KF900317">
    <property type="protein sequence ID" value="AIE90736.1"/>
    <property type="molecule type" value="Genomic_DNA"/>
</dbReference>
<dbReference type="Pfam" id="PF04070">
    <property type="entry name" value="DUF378"/>
    <property type="match status" value="1"/>
</dbReference>
<dbReference type="PANTHER" id="PTHR37304">
    <property type="entry name" value="MEMBRANE PROTEIN-RELATED"/>
    <property type="match status" value="1"/>
</dbReference>
<proteinExistence type="predicted"/>
<evidence type="ECO:0000256" key="1">
    <source>
        <dbReference type="SAM" id="Phobius"/>
    </source>
</evidence>
<keyword evidence="1" id="KW-1133">Transmembrane helix</keyword>
<name>A0A075FMK9_9ARCH</name>
<keyword evidence="1" id="KW-0472">Membrane</keyword>
<sequence length="80" mass="8072">MCISSKIVTMAGSPIPDPIGRIAHVLLVIGGLNWGLVGLLDTNLVSIIADATAGVVGTLVYTLVALSAIISVIDVAMASK</sequence>
<evidence type="ECO:0000313" key="2">
    <source>
        <dbReference type="EMBL" id="AIE90736.1"/>
    </source>
</evidence>
<accession>A0A075FMK9</accession>
<dbReference type="PANTHER" id="PTHR37304:SF1">
    <property type="entry name" value="MEMBRANE PROTEIN"/>
    <property type="match status" value="1"/>
</dbReference>
<dbReference type="AlphaFoldDB" id="A0A075FMK9"/>
<organism evidence="2">
    <name type="scientific">uncultured marine thaumarchaeote AD1000_06_A03</name>
    <dbReference type="NCBI Taxonomy" id="1455884"/>
    <lineage>
        <taxon>Archaea</taxon>
        <taxon>Nitrososphaerota</taxon>
        <taxon>environmental samples</taxon>
    </lineage>
</organism>